<reference evidence="1" key="1">
    <citation type="submission" date="2013-11" db="EMBL/GenBank/DDBJ databases">
        <title>The Genome Sequence of Phytophthora parasitica CJ02B3.</title>
        <authorList>
            <consortium name="The Broad Institute Genomics Platform"/>
            <person name="Russ C."/>
            <person name="Tyler B."/>
            <person name="Panabieres F."/>
            <person name="Shan W."/>
            <person name="Tripathy S."/>
            <person name="Grunwald N."/>
            <person name="Machado M."/>
            <person name="Johnson C.S."/>
            <person name="Arredondo F."/>
            <person name="Hong C."/>
            <person name="Coffey M."/>
            <person name="Young S.K."/>
            <person name="Zeng Q."/>
            <person name="Gargeya S."/>
            <person name="Fitzgerald M."/>
            <person name="Abouelleil A."/>
            <person name="Alvarado L."/>
            <person name="Chapman S.B."/>
            <person name="Gainer-Dewar J."/>
            <person name="Goldberg J."/>
            <person name="Griggs A."/>
            <person name="Gujja S."/>
            <person name="Hansen M."/>
            <person name="Howarth C."/>
            <person name="Imamovic A."/>
            <person name="Ireland A."/>
            <person name="Larimer J."/>
            <person name="McCowan C."/>
            <person name="Murphy C."/>
            <person name="Pearson M."/>
            <person name="Poon T.W."/>
            <person name="Priest M."/>
            <person name="Roberts A."/>
            <person name="Saif S."/>
            <person name="Shea T."/>
            <person name="Sykes S."/>
            <person name="Wortman J."/>
            <person name="Nusbaum C."/>
            <person name="Birren B."/>
        </authorList>
    </citation>
    <scope>NUCLEOTIDE SEQUENCE [LARGE SCALE GENOMIC DNA]</scope>
    <source>
        <strain evidence="1">CJ02B3</strain>
    </source>
</reference>
<accession>W2FJF4</accession>
<sequence>MIQGIAEDEYVSQYHEVGSRPVQKGETEELRTFGRHISEYAFGLHRPASATLCKPVCYPADTCFKHNYESVIPPLQTFPLSWMVRAPENNIDAGDVGAGGLVKIICDAVREGTAVAPTDKYIRSKALAEKIVVRMSLQSTPTYRLALDRMQGFYNPYNQEKYP</sequence>
<proteinExistence type="predicted"/>
<feature type="non-terminal residue" evidence="1">
    <location>
        <position position="163"/>
    </location>
</feature>
<evidence type="ECO:0000313" key="1">
    <source>
        <dbReference type="EMBL" id="ETK70887.1"/>
    </source>
</evidence>
<organism evidence="1">
    <name type="scientific">Phytophthora nicotianae</name>
    <name type="common">Potato buckeye rot agent</name>
    <name type="synonym">Phytophthora parasitica</name>
    <dbReference type="NCBI Taxonomy" id="4792"/>
    <lineage>
        <taxon>Eukaryota</taxon>
        <taxon>Sar</taxon>
        <taxon>Stramenopiles</taxon>
        <taxon>Oomycota</taxon>
        <taxon>Peronosporomycetes</taxon>
        <taxon>Peronosporales</taxon>
        <taxon>Peronosporaceae</taxon>
        <taxon>Phytophthora</taxon>
    </lineage>
</organism>
<dbReference type="AlphaFoldDB" id="W2FJF4"/>
<dbReference type="EMBL" id="KI690020">
    <property type="protein sequence ID" value="ETK70887.1"/>
    <property type="molecule type" value="Genomic_DNA"/>
</dbReference>
<dbReference type="VEuPathDB" id="FungiDB:PPTG_22419"/>
<name>W2FJF4_PHYNI</name>
<gene>
    <name evidence="1" type="ORF">L915_21784</name>
</gene>
<dbReference type="Proteomes" id="UP000053236">
    <property type="component" value="Unassembled WGS sequence"/>
</dbReference>
<protein>
    <submittedName>
        <fullName evidence="1">Uncharacterized protein</fullName>
    </submittedName>
</protein>